<gene>
    <name evidence="1" type="ORF">Sangu_2941100</name>
</gene>
<dbReference type="AlphaFoldDB" id="A0AAW2IK92"/>
<organism evidence="1">
    <name type="scientific">Sesamum angustifolium</name>
    <dbReference type="NCBI Taxonomy" id="2727405"/>
    <lineage>
        <taxon>Eukaryota</taxon>
        <taxon>Viridiplantae</taxon>
        <taxon>Streptophyta</taxon>
        <taxon>Embryophyta</taxon>
        <taxon>Tracheophyta</taxon>
        <taxon>Spermatophyta</taxon>
        <taxon>Magnoliopsida</taxon>
        <taxon>eudicotyledons</taxon>
        <taxon>Gunneridae</taxon>
        <taxon>Pentapetalae</taxon>
        <taxon>asterids</taxon>
        <taxon>lamiids</taxon>
        <taxon>Lamiales</taxon>
        <taxon>Pedaliaceae</taxon>
        <taxon>Sesamum</taxon>
    </lineage>
</organism>
<protein>
    <submittedName>
        <fullName evidence="1">Uncharacterized protein</fullName>
    </submittedName>
</protein>
<proteinExistence type="predicted"/>
<sequence length="209" mass="23124">MEDDGLLTRRPKLSDIDSPASELGVIADHHQTTRLVPVNLLSPLPMIFINSLDRPHKIALPMFVGGRALFSSSSDGGFSPEHHRRNRLAVRKLPLHSETAIGAPSKVPYLAVESCESAANSAESTQRVTCLEREQLQQELSGKHNADLILPKNSFAEAIESSNITKNPQSKSLQIRHMKHHHTETFTNLLLEQASRVISRSVCLTVNML</sequence>
<accession>A0AAW2IK92</accession>
<reference evidence="1" key="2">
    <citation type="journal article" date="2024" name="Plant">
        <title>Genomic evolution and insights into agronomic trait innovations of Sesamum species.</title>
        <authorList>
            <person name="Miao H."/>
            <person name="Wang L."/>
            <person name="Qu L."/>
            <person name="Liu H."/>
            <person name="Sun Y."/>
            <person name="Le M."/>
            <person name="Wang Q."/>
            <person name="Wei S."/>
            <person name="Zheng Y."/>
            <person name="Lin W."/>
            <person name="Duan Y."/>
            <person name="Cao H."/>
            <person name="Xiong S."/>
            <person name="Wang X."/>
            <person name="Wei L."/>
            <person name="Li C."/>
            <person name="Ma Q."/>
            <person name="Ju M."/>
            <person name="Zhao R."/>
            <person name="Li G."/>
            <person name="Mu C."/>
            <person name="Tian Q."/>
            <person name="Mei H."/>
            <person name="Zhang T."/>
            <person name="Gao T."/>
            <person name="Zhang H."/>
        </authorList>
    </citation>
    <scope>NUCLEOTIDE SEQUENCE</scope>
    <source>
        <strain evidence="1">G01</strain>
    </source>
</reference>
<comment type="caution">
    <text evidence="1">The sequence shown here is derived from an EMBL/GenBank/DDBJ whole genome shotgun (WGS) entry which is preliminary data.</text>
</comment>
<evidence type="ECO:0000313" key="1">
    <source>
        <dbReference type="EMBL" id="KAL0282530.1"/>
    </source>
</evidence>
<name>A0AAW2IK92_9LAMI</name>
<reference evidence="1" key="1">
    <citation type="submission" date="2020-06" db="EMBL/GenBank/DDBJ databases">
        <authorList>
            <person name="Li T."/>
            <person name="Hu X."/>
            <person name="Zhang T."/>
            <person name="Song X."/>
            <person name="Zhang H."/>
            <person name="Dai N."/>
            <person name="Sheng W."/>
            <person name="Hou X."/>
            <person name="Wei L."/>
        </authorList>
    </citation>
    <scope>NUCLEOTIDE SEQUENCE</scope>
    <source>
        <strain evidence="1">G01</strain>
        <tissue evidence="1">Leaf</tissue>
    </source>
</reference>
<dbReference type="EMBL" id="JACGWK010001806">
    <property type="protein sequence ID" value="KAL0282530.1"/>
    <property type="molecule type" value="Genomic_DNA"/>
</dbReference>